<accession>A0A6J8EYY9</accession>
<dbReference type="Proteomes" id="UP000507470">
    <property type="component" value="Unassembled WGS sequence"/>
</dbReference>
<organism evidence="2 3">
    <name type="scientific">Mytilus coruscus</name>
    <name type="common">Sea mussel</name>
    <dbReference type="NCBI Taxonomy" id="42192"/>
    <lineage>
        <taxon>Eukaryota</taxon>
        <taxon>Metazoa</taxon>
        <taxon>Spiralia</taxon>
        <taxon>Lophotrochozoa</taxon>
        <taxon>Mollusca</taxon>
        <taxon>Bivalvia</taxon>
        <taxon>Autobranchia</taxon>
        <taxon>Pteriomorphia</taxon>
        <taxon>Mytilida</taxon>
        <taxon>Mytiloidea</taxon>
        <taxon>Mytilidae</taxon>
        <taxon>Mytilinae</taxon>
        <taxon>Mytilus</taxon>
    </lineage>
</organism>
<reference evidence="2 3" key="1">
    <citation type="submission" date="2020-06" db="EMBL/GenBank/DDBJ databases">
        <authorList>
            <person name="Li R."/>
            <person name="Bekaert M."/>
        </authorList>
    </citation>
    <scope>NUCLEOTIDE SEQUENCE [LARGE SCALE GENOMIC DNA]</scope>
    <source>
        <strain evidence="3">wild</strain>
    </source>
</reference>
<protein>
    <recommendedName>
        <fullName evidence="1">Farnesoic acid O-methyl transferase domain-containing protein</fullName>
    </recommendedName>
</protein>
<keyword evidence="3" id="KW-1185">Reference proteome</keyword>
<sequence length="263" mass="29155">MDVFQICILLHFVSDALQDILREVHVHTPDTGYSIQINPNAPELSHPLNQYGFNASEKSSIDFELKVCHDAFIYLSAYSDMDSTAVLYEIVIGGGSGQKVFLRRKDGFTVAENPLGTGNTQCEQFVPFWISWENSNLKIGKGLIVDEEIVIDWTDPDPFSIAGVGVRTGFGQSGQWVIHVEASGEFCLTGGTRGTMDILKTSIVREYDCPLMCLRVQNCMGFNFNKLSESCELISGGKEMTTVSDSDWIFGTKCFQDKCLACI</sequence>
<dbReference type="Pfam" id="PF12248">
    <property type="entry name" value="Methyltransf_FA"/>
    <property type="match status" value="1"/>
</dbReference>
<gene>
    <name evidence="2" type="ORF">MCOR_56602</name>
</gene>
<evidence type="ECO:0000313" key="3">
    <source>
        <dbReference type="Proteomes" id="UP000507470"/>
    </source>
</evidence>
<dbReference type="EMBL" id="CACVKT020010052">
    <property type="protein sequence ID" value="CAC5424725.1"/>
    <property type="molecule type" value="Genomic_DNA"/>
</dbReference>
<proteinExistence type="predicted"/>
<evidence type="ECO:0000259" key="1">
    <source>
        <dbReference type="Pfam" id="PF12248"/>
    </source>
</evidence>
<dbReference type="InterPro" id="IPR022041">
    <property type="entry name" value="Methyltransf_FA"/>
</dbReference>
<feature type="domain" description="Farnesoic acid O-methyl transferase" evidence="1">
    <location>
        <begin position="55"/>
        <end position="179"/>
    </location>
</feature>
<name>A0A6J8EYY9_MYTCO</name>
<evidence type="ECO:0000313" key="2">
    <source>
        <dbReference type="EMBL" id="CAC5424725.1"/>
    </source>
</evidence>
<dbReference type="OrthoDB" id="6092539at2759"/>
<dbReference type="AlphaFoldDB" id="A0A6J8EYY9"/>